<dbReference type="PATRIC" id="fig|59374.8.peg.895"/>
<accession>D9S8S8</accession>
<feature type="domain" description="Glycosyltransferase 2-like" evidence="1">
    <location>
        <begin position="8"/>
        <end position="141"/>
    </location>
</feature>
<reference evidence="3" key="1">
    <citation type="submission" date="2010-08" db="EMBL/GenBank/DDBJ databases">
        <title>Complete sequence of Fibrobacter succinogenes subsp. succinogenes S85.</title>
        <authorList>
            <person name="Durkin A.S."/>
            <person name="Nelson K.E."/>
            <person name="Morrison M."/>
            <person name="Forsberg C.W."/>
            <person name="Wilson D.B."/>
            <person name="Russell J.B."/>
            <person name="Cann I.K.O."/>
            <person name="Mackie R.I."/>
            <person name="White B.A."/>
        </authorList>
    </citation>
    <scope>NUCLEOTIDE SEQUENCE [LARGE SCALE GENOMIC DNA]</scope>
    <source>
        <strain evidence="3">ATCC 19169 / S85</strain>
    </source>
</reference>
<dbReference type="InterPro" id="IPR029044">
    <property type="entry name" value="Nucleotide-diphossugar_trans"/>
</dbReference>
<dbReference type="HOGENOM" id="CLU_025996_2_2_0"/>
<sequence length="237" mass="27697">MVLGMRRSICMATYNGAKYIKEQLDSIIPQLREDDELIVSDDASKDNTLKIVESYNDPRIKIFHNENHGVAHNFENAMREATGDLIYFADQDDVWLPGKLDKMEKFLTEGGYDTILCNCSLVDANLNVIKERHYDEKWPMKKSLLRNIINNCWLGACMCFTKQVKDACMPFPPKVVAHDLWVSYYAQKHFKCGYQDEVLQLYRRHENTVSFTGGKSTNSLYFRIAYRAYLAWHILWR</sequence>
<organism evidence="2 3">
    <name type="scientific">Fibrobacter succinogenes (strain ATCC 19169 / S85)</name>
    <dbReference type="NCBI Taxonomy" id="59374"/>
    <lineage>
        <taxon>Bacteria</taxon>
        <taxon>Pseudomonadati</taxon>
        <taxon>Fibrobacterota</taxon>
        <taxon>Fibrobacteria</taxon>
        <taxon>Fibrobacterales</taxon>
        <taxon>Fibrobacteraceae</taxon>
        <taxon>Fibrobacter</taxon>
    </lineage>
</organism>
<dbReference type="Pfam" id="PF00535">
    <property type="entry name" value="Glycos_transf_2"/>
    <property type="match status" value="1"/>
</dbReference>
<dbReference type="AlphaFoldDB" id="D9S8S8"/>
<dbReference type="CDD" id="cd04196">
    <property type="entry name" value="GT_2_like_d"/>
    <property type="match status" value="1"/>
</dbReference>
<dbReference type="SUPFAM" id="SSF53448">
    <property type="entry name" value="Nucleotide-diphospho-sugar transferases"/>
    <property type="match status" value="1"/>
</dbReference>
<evidence type="ECO:0000259" key="1">
    <source>
        <dbReference type="Pfam" id="PF00535"/>
    </source>
</evidence>
<evidence type="ECO:0000313" key="2">
    <source>
        <dbReference type="EMBL" id="ADL27025.1"/>
    </source>
</evidence>
<gene>
    <name evidence="2" type="ordered locus">FSU_0923</name>
</gene>
<dbReference type="InterPro" id="IPR001173">
    <property type="entry name" value="Glyco_trans_2-like"/>
</dbReference>
<keyword evidence="2" id="KW-0808">Transferase</keyword>
<dbReference type="EMBL" id="CP002158">
    <property type="protein sequence ID" value="ADL27025.1"/>
    <property type="molecule type" value="Genomic_DNA"/>
</dbReference>
<dbReference type="KEGG" id="fsc:FSU_0923"/>
<evidence type="ECO:0000313" key="3">
    <source>
        <dbReference type="Proteomes" id="UP000000517"/>
    </source>
</evidence>
<dbReference type="CAZy" id="GT2">
    <property type="family name" value="Glycosyltransferase Family 2"/>
</dbReference>
<proteinExistence type="predicted"/>
<dbReference type="Proteomes" id="UP000000517">
    <property type="component" value="Chromosome"/>
</dbReference>
<protein>
    <submittedName>
        <fullName evidence="2">Glycosyltransferase, group 2 family</fullName>
    </submittedName>
</protein>
<dbReference type="Gene3D" id="3.90.550.10">
    <property type="entry name" value="Spore Coat Polysaccharide Biosynthesis Protein SpsA, Chain A"/>
    <property type="match status" value="1"/>
</dbReference>
<dbReference type="PANTHER" id="PTHR22916:SF3">
    <property type="entry name" value="UDP-GLCNAC:BETAGAL BETA-1,3-N-ACETYLGLUCOSAMINYLTRANSFERASE-LIKE PROTEIN 1"/>
    <property type="match status" value="1"/>
</dbReference>
<dbReference type="GO" id="GO:0016758">
    <property type="term" value="F:hexosyltransferase activity"/>
    <property type="evidence" value="ECO:0007669"/>
    <property type="project" value="UniProtKB-ARBA"/>
</dbReference>
<dbReference type="eggNOG" id="COG1215">
    <property type="taxonomic scope" value="Bacteria"/>
</dbReference>
<dbReference type="PANTHER" id="PTHR22916">
    <property type="entry name" value="GLYCOSYLTRANSFERASE"/>
    <property type="match status" value="1"/>
</dbReference>
<name>D9S8S8_FIBSS</name>
<dbReference type="STRING" id="59374.FSU_0923"/>